<organism evidence="2 3">
    <name type="scientific">Rhizoclosmatium globosum</name>
    <dbReference type="NCBI Taxonomy" id="329046"/>
    <lineage>
        <taxon>Eukaryota</taxon>
        <taxon>Fungi</taxon>
        <taxon>Fungi incertae sedis</taxon>
        <taxon>Chytridiomycota</taxon>
        <taxon>Chytridiomycota incertae sedis</taxon>
        <taxon>Chytridiomycetes</taxon>
        <taxon>Chytridiales</taxon>
        <taxon>Chytriomycetaceae</taxon>
        <taxon>Rhizoclosmatium</taxon>
    </lineage>
</organism>
<gene>
    <name evidence="2" type="ORF">BCR33DRAFT_849076</name>
</gene>
<accession>A0A1Y2CGZ0</accession>
<keyword evidence="3" id="KW-1185">Reference proteome</keyword>
<comment type="caution">
    <text evidence="2">The sequence shown here is derived from an EMBL/GenBank/DDBJ whole genome shotgun (WGS) entry which is preliminary data.</text>
</comment>
<evidence type="ECO:0000313" key="3">
    <source>
        <dbReference type="Proteomes" id="UP000193642"/>
    </source>
</evidence>
<feature type="region of interest" description="Disordered" evidence="1">
    <location>
        <begin position="1"/>
        <end position="78"/>
    </location>
</feature>
<reference evidence="2 3" key="1">
    <citation type="submission" date="2016-07" db="EMBL/GenBank/DDBJ databases">
        <title>Pervasive Adenine N6-methylation of Active Genes in Fungi.</title>
        <authorList>
            <consortium name="DOE Joint Genome Institute"/>
            <person name="Mondo S.J."/>
            <person name="Dannebaum R.O."/>
            <person name="Kuo R.C."/>
            <person name="Labutti K."/>
            <person name="Haridas S."/>
            <person name="Kuo A."/>
            <person name="Salamov A."/>
            <person name="Ahrendt S.R."/>
            <person name="Lipzen A."/>
            <person name="Sullivan W."/>
            <person name="Andreopoulos W.B."/>
            <person name="Clum A."/>
            <person name="Lindquist E."/>
            <person name="Daum C."/>
            <person name="Ramamoorthy G.K."/>
            <person name="Gryganskyi A."/>
            <person name="Culley D."/>
            <person name="Magnuson J.K."/>
            <person name="James T.Y."/>
            <person name="O'Malley M.A."/>
            <person name="Stajich J.E."/>
            <person name="Spatafora J.W."/>
            <person name="Visel A."/>
            <person name="Grigoriev I.V."/>
        </authorList>
    </citation>
    <scope>NUCLEOTIDE SEQUENCE [LARGE SCALE GENOMIC DNA]</scope>
    <source>
        <strain evidence="2 3">JEL800</strain>
    </source>
</reference>
<feature type="compositionally biased region" description="Basic residues" evidence="1">
    <location>
        <begin position="68"/>
        <end position="78"/>
    </location>
</feature>
<protein>
    <submittedName>
        <fullName evidence="2">Uncharacterized protein</fullName>
    </submittedName>
</protein>
<dbReference type="OrthoDB" id="2160144at2759"/>
<evidence type="ECO:0000313" key="2">
    <source>
        <dbReference type="EMBL" id="ORY46323.1"/>
    </source>
</evidence>
<dbReference type="EMBL" id="MCGO01000016">
    <property type="protein sequence ID" value="ORY46323.1"/>
    <property type="molecule type" value="Genomic_DNA"/>
</dbReference>
<dbReference type="Proteomes" id="UP000193642">
    <property type="component" value="Unassembled WGS sequence"/>
</dbReference>
<evidence type="ECO:0000256" key="1">
    <source>
        <dbReference type="SAM" id="MobiDB-lite"/>
    </source>
</evidence>
<proteinExistence type="predicted"/>
<feature type="compositionally biased region" description="Pro residues" evidence="1">
    <location>
        <begin position="1"/>
        <end position="10"/>
    </location>
</feature>
<sequence length="203" mass="21719">MATPTRPPPGGHSSLSLAHVDRTAAAGVPSSNALGATESTPIQTPTRRASTGVLPGHSTDELVPVYRPGRKPGPQHRHSLAFSSEAEPHQHLGKKRVVLTPQSSFNSISFASPPSGDIVEPIRPHRRPHSTSSLKSNIVFGSDDSTIPSTSSPSPSKSRFGHLMNKSSIIFGDDGERAERPVGSKIPIPIRRNFYTRTKVDLC</sequence>
<feature type="region of interest" description="Disordered" evidence="1">
    <location>
        <begin position="125"/>
        <end position="161"/>
    </location>
</feature>
<dbReference type="AlphaFoldDB" id="A0A1Y2CGZ0"/>
<name>A0A1Y2CGZ0_9FUNG</name>
<feature type="compositionally biased region" description="Polar residues" evidence="1">
    <location>
        <begin position="29"/>
        <end position="49"/>
    </location>
</feature>
<feature type="compositionally biased region" description="Low complexity" evidence="1">
    <location>
        <begin position="142"/>
        <end position="158"/>
    </location>
</feature>